<keyword evidence="5" id="KW-0547">Nucleotide-binding</keyword>
<dbReference type="InterPro" id="IPR005467">
    <property type="entry name" value="His_kinase_dom"/>
</dbReference>
<dbReference type="Gene3D" id="1.10.10.60">
    <property type="entry name" value="Homeodomain-like"/>
    <property type="match status" value="1"/>
</dbReference>
<dbReference type="CDD" id="cd00075">
    <property type="entry name" value="HATPase"/>
    <property type="match status" value="1"/>
</dbReference>
<evidence type="ECO:0000256" key="4">
    <source>
        <dbReference type="ARBA" id="ARBA00022679"/>
    </source>
</evidence>
<sequence length="1368" mass="156021">MKYSILPILFILLIGNPLKISAQQFSYLGIERGLSNNTISAIHKDKFGFMWFGTLDGLNRFDGYNFQVFRNRLGDTSSLSNDIITTVNSDRTGNIWVGTQKGLNILDNKALTFSAAYYRSGIGKNIVIDRWITDIKSDRKGNIYVGATDIGCLLFRHGSRQAVPIPLINQKKKTLNYTVTAIDASDDKQVWITVDFVGLCYFEPILNAFISVNNSFQQPTSVQSDHVGGIWIGTTGGLYHYQVREAELHKFAIKDPGLSNAKITSVILDRNNVLWATTDGEGILKINAAGEYSLLKKRDGSGALSSDAVNTIFEDEQSRKWIGTLRGGIDIIDNKKNQFRTYSNIPYKANSLVSNFTFSFCEDKDKNVWIGTDGGGISIWKRKLNTFENFSFKPGETGSLNDNYVTSIVCDSRQEIYVATFRQGVSKYNASVRKFTPVPFRTQSRSTSVWKLYKDHKNQLWATALRGNHNGYDKNRLFKYDEITHTFIPAPFPVNADMISITDDDPDHLWLGSFTGLVHASKITGIDKVINLNTAVRALYKARSGKLWIGTYGKGLMCYNAFNNTFLNYTEVEGLSNNKVLNIEEDTKGDIWVSTYNGISKLNPQTGKFENFYAADGLQSNQFYFNASAHLSTGELMFGGIKGFNIFYPDSVVQYHDFPPVFISGLRISNATIDAKSEFVPGSQDFYTIDKLKLPYDKAIISVDYVALEYSLPEKIQYAYFLQGRDKSWNYVNYQRSVNYSHLNEGRYLLKIKSTNASGIWNNRERMIEIIVLPPWYRTWWAYLIYAVLLIASIYAYLYYHKNQTQLKYEVKFVKEINEKKIAFFTNISHELRTPLTLIVNPIKELLHSNGANLDLVDISAVYRNSRRLLSLVDQLLLFRSSENEISAFQPQVINLKEVCYEVFLCFTNQIKSKSINYKFDCQEDMISAYADRDKLEIILFNIISNAIKYTPEHGNVSLTIKINNSNIEISVTDSGCGIPKETGSKLFEKFYRLQQQSDQVKESGFGIGLYLAKKYVELHQGDLSYTSEIGNGTTFMVHLPKPDKDLILKEQQLTCDRRNENPLLKELILETTESSAFSEQKADKHVVEILDSIVNKKPVILLIDDDTDMRKYVRSLLKDAYIVYEANNTEKGFEIVLESEPDIIVCDVIMHGTTGVEFCSKMKESPTFSHIPIILLTGSSSPEIKLKGIECGADDYITKPFENDLLIARIKSMLKGRDTIKNYFFNEITLRNNSLKIPAEYSEFLSKCIAVVESHLDDEGFSLKTLTDEMGMSRSKLFRKIKSISGLSSTEFIRHIRLRKGAELMIQTEMQIKEIAYKIGFQDIKYFREQFNRLFEMNPSEFIRKYRKTYIHNDNLNSSLNYQRAKN</sequence>
<evidence type="ECO:0000256" key="5">
    <source>
        <dbReference type="ARBA" id="ARBA00022741"/>
    </source>
</evidence>
<accession>A0A1H8LQU8</accession>
<dbReference type="EMBL" id="FOCL01000005">
    <property type="protein sequence ID" value="SEO07542.1"/>
    <property type="molecule type" value="Genomic_DNA"/>
</dbReference>
<evidence type="ECO:0000256" key="12">
    <source>
        <dbReference type="PROSITE-ProRule" id="PRU00169"/>
    </source>
</evidence>
<dbReference type="Gene3D" id="3.40.50.2300">
    <property type="match status" value="1"/>
</dbReference>
<dbReference type="Pfam" id="PF00072">
    <property type="entry name" value="Response_reg"/>
    <property type="match status" value="1"/>
</dbReference>
<keyword evidence="13" id="KW-0812">Transmembrane</keyword>
<dbReference type="SUPFAM" id="SSF46689">
    <property type="entry name" value="Homeodomain-like"/>
    <property type="match status" value="1"/>
</dbReference>
<evidence type="ECO:0000259" key="16">
    <source>
        <dbReference type="PROSITE" id="PS50110"/>
    </source>
</evidence>
<dbReference type="RefSeq" id="WP_091212059.1">
    <property type="nucleotide sequence ID" value="NZ_FOCL01000005.1"/>
</dbReference>
<dbReference type="FunFam" id="2.60.40.10:FF:000791">
    <property type="entry name" value="Two-component system sensor histidine kinase/response regulator"/>
    <property type="match status" value="1"/>
</dbReference>
<evidence type="ECO:0000256" key="7">
    <source>
        <dbReference type="ARBA" id="ARBA00022840"/>
    </source>
</evidence>
<proteinExistence type="predicted"/>
<dbReference type="InterPro" id="IPR036890">
    <property type="entry name" value="HATPase_C_sf"/>
</dbReference>
<dbReference type="Pfam" id="PF07494">
    <property type="entry name" value="Reg_prop"/>
    <property type="match status" value="3"/>
</dbReference>
<dbReference type="PANTHER" id="PTHR43547">
    <property type="entry name" value="TWO-COMPONENT HISTIDINE KINASE"/>
    <property type="match status" value="1"/>
</dbReference>
<dbReference type="SUPFAM" id="SSF63829">
    <property type="entry name" value="Calcium-dependent phosphotriesterase"/>
    <property type="match status" value="2"/>
</dbReference>
<dbReference type="InterPro" id="IPR015943">
    <property type="entry name" value="WD40/YVTN_repeat-like_dom_sf"/>
</dbReference>
<dbReference type="PROSITE" id="PS50109">
    <property type="entry name" value="HIS_KIN"/>
    <property type="match status" value="1"/>
</dbReference>
<feature type="domain" description="HTH araC/xylS-type" evidence="14">
    <location>
        <begin position="1247"/>
        <end position="1346"/>
    </location>
</feature>
<dbReference type="GO" id="GO:0003700">
    <property type="term" value="F:DNA-binding transcription factor activity"/>
    <property type="evidence" value="ECO:0007669"/>
    <property type="project" value="InterPro"/>
</dbReference>
<dbReference type="InterPro" id="IPR011006">
    <property type="entry name" value="CheY-like_superfamily"/>
</dbReference>
<evidence type="ECO:0000256" key="3">
    <source>
        <dbReference type="ARBA" id="ARBA00022553"/>
    </source>
</evidence>
<dbReference type="Gene3D" id="2.130.10.10">
    <property type="entry name" value="YVTN repeat-like/Quinoprotein amine dehydrogenase"/>
    <property type="match status" value="3"/>
</dbReference>
<keyword evidence="4" id="KW-0808">Transferase</keyword>
<evidence type="ECO:0000256" key="1">
    <source>
        <dbReference type="ARBA" id="ARBA00000085"/>
    </source>
</evidence>
<evidence type="ECO:0000259" key="14">
    <source>
        <dbReference type="PROSITE" id="PS01124"/>
    </source>
</evidence>
<gene>
    <name evidence="17" type="ORF">SAMN05192574_105210</name>
</gene>
<keyword evidence="6" id="KW-0418">Kinase</keyword>
<evidence type="ECO:0000256" key="8">
    <source>
        <dbReference type="ARBA" id="ARBA00023012"/>
    </source>
</evidence>
<evidence type="ECO:0000256" key="13">
    <source>
        <dbReference type="SAM" id="Phobius"/>
    </source>
</evidence>
<evidence type="ECO:0000256" key="11">
    <source>
        <dbReference type="ARBA" id="ARBA00023163"/>
    </source>
</evidence>
<dbReference type="GO" id="GO:0000155">
    <property type="term" value="F:phosphorelay sensor kinase activity"/>
    <property type="evidence" value="ECO:0007669"/>
    <property type="project" value="InterPro"/>
</dbReference>
<dbReference type="Pfam" id="PF00512">
    <property type="entry name" value="HisKA"/>
    <property type="match status" value="1"/>
</dbReference>
<dbReference type="PANTHER" id="PTHR43547:SF2">
    <property type="entry name" value="HYBRID SIGNAL TRANSDUCTION HISTIDINE KINASE C"/>
    <property type="match status" value="1"/>
</dbReference>
<dbReference type="STRING" id="551995.SAMN05192574_105210"/>
<dbReference type="Gene3D" id="3.30.565.10">
    <property type="entry name" value="Histidine kinase-like ATPase, C-terminal domain"/>
    <property type="match status" value="1"/>
</dbReference>
<dbReference type="SUPFAM" id="SSF47384">
    <property type="entry name" value="Homodimeric domain of signal transducing histidine kinase"/>
    <property type="match status" value="1"/>
</dbReference>
<dbReference type="SMART" id="SM00342">
    <property type="entry name" value="HTH_ARAC"/>
    <property type="match status" value="1"/>
</dbReference>
<keyword evidence="3 12" id="KW-0597">Phosphoprotein</keyword>
<dbReference type="PROSITE" id="PS00041">
    <property type="entry name" value="HTH_ARAC_FAMILY_1"/>
    <property type="match status" value="1"/>
</dbReference>
<feature type="domain" description="Histidine kinase" evidence="15">
    <location>
        <begin position="827"/>
        <end position="1044"/>
    </location>
</feature>
<dbReference type="Pfam" id="PF07495">
    <property type="entry name" value="Y_Y_Y"/>
    <property type="match status" value="1"/>
</dbReference>
<dbReference type="GO" id="GO:0043565">
    <property type="term" value="F:sequence-specific DNA binding"/>
    <property type="evidence" value="ECO:0007669"/>
    <property type="project" value="InterPro"/>
</dbReference>
<dbReference type="InterPro" id="IPR009057">
    <property type="entry name" value="Homeodomain-like_sf"/>
</dbReference>
<organism evidence="17 18">
    <name type="scientific">Mucilaginibacter gossypiicola</name>
    <dbReference type="NCBI Taxonomy" id="551995"/>
    <lineage>
        <taxon>Bacteria</taxon>
        <taxon>Pseudomonadati</taxon>
        <taxon>Bacteroidota</taxon>
        <taxon>Sphingobacteriia</taxon>
        <taxon>Sphingobacteriales</taxon>
        <taxon>Sphingobacteriaceae</taxon>
        <taxon>Mucilaginibacter</taxon>
    </lineage>
</organism>
<evidence type="ECO:0000256" key="10">
    <source>
        <dbReference type="ARBA" id="ARBA00023125"/>
    </source>
</evidence>
<dbReference type="Pfam" id="PF02518">
    <property type="entry name" value="HATPase_c"/>
    <property type="match status" value="1"/>
</dbReference>
<dbReference type="CDD" id="cd00156">
    <property type="entry name" value="REC"/>
    <property type="match status" value="1"/>
</dbReference>
<dbReference type="SMART" id="SM00448">
    <property type="entry name" value="REC"/>
    <property type="match status" value="1"/>
</dbReference>
<keyword evidence="8" id="KW-0902">Two-component regulatory system</keyword>
<dbReference type="InterPro" id="IPR011110">
    <property type="entry name" value="Reg_prop"/>
</dbReference>
<evidence type="ECO:0000256" key="2">
    <source>
        <dbReference type="ARBA" id="ARBA00012438"/>
    </source>
</evidence>
<dbReference type="PROSITE" id="PS50110">
    <property type="entry name" value="RESPONSE_REGULATORY"/>
    <property type="match status" value="1"/>
</dbReference>
<dbReference type="InterPro" id="IPR004358">
    <property type="entry name" value="Sig_transdc_His_kin-like_C"/>
</dbReference>
<dbReference type="PROSITE" id="PS01124">
    <property type="entry name" value="HTH_ARAC_FAMILY_2"/>
    <property type="match status" value="1"/>
</dbReference>
<dbReference type="OrthoDB" id="9809670at2"/>
<dbReference type="InterPro" id="IPR003661">
    <property type="entry name" value="HisK_dim/P_dom"/>
</dbReference>
<keyword evidence="13" id="KW-1133">Transmembrane helix</keyword>
<evidence type="ECO:0000259" key="15">
    <source>
        <dbReference type="PROSITE" id="PS50109"/>
    </source>
</evidence>
<keyword evidence="13" id="KW-0472">Membrane</keyword>
<dbReference type="SMART" id="SM00388">
    <property type="entry name" value="HisKA"/>
    <property type="match status" value="1"/>
</dbReference>
<keyword evidence="7" id="KW-0067">ATP-binding</keyword>
<keyword evidence="11" id="KW-0804">Transcription</keyword>
<dbReference type="InterPro" id="IPR018060">
    <property type="entry name" value="HTH_AraC"/>
</dbReference>
<evidence type="ECO:0000313" key="17">
    <source>
        <dbReference type="EMBL" id="SEO07542.1"/>
    </source>
</evidence>
<keyword evidence="10" id="KW-0238">DNA-binding</keyword>
<feature type="transmembrane region" description="Helical" evidence="13">
    <location>
        <begin position="780"/>
        <end position="800"/>
    </location>
</feature>
<dbReference type="InterPro" id="IPR018062">
    <property type="entry name" value="HTH_AraC-typ_CS"/>
</dbReference>
<evidence type="ECO:0000313" key="18">
    <source>
        <dbReference type="Proteomes" id="UP000198942"/>
    </source>
</evidence>
<keyword evidence="18" id="KW-1185">Reference proteome</keyword>
<evidence type="ECO:0000256" key="6">
    <source>
        <dbReference type="ARBA" id="ARBA00022777"/>
    </source>
</evidence>
<dbReference type="Gene3D" id="1.10.287.130">
    <property type="match status" value="1"/>
</dbReference>
<name>A0A1H8LQU8_9SPHI</name>
<dbReference type="InterPro" id="IPR011123">
    <property type="entry name" value="Y_Y_Y"/>
</dbReference>
<reference evidence="18" key="1">
    <citation type="submission" date="2016-10" db="EMBL/GenBank/DDBJ databases">
        <authorList>
            <person name="Varghese N."/>
            <person name="Submissions S."/>
        </authorList>
    </citation>
    <scope>NUCLEOTIDE SEQUENCE [LARGE SCALE GENOMIC DNA]</scope>
    <source>
        <strain evidence="18">Gh-48</strain>
    </source>
</reference>
<dbReference type="Proteomes" id="UP000198942">
    <property type="component" value="Unassembled WGS sequence"/>
</dbReference>
<dbReference type="CDD" id="cd00082">
    <property type="entry name" value="HisKA"/>
    <property type="match status" value="1"/>
</dbReference>
<dbReference type="SUPFAM" id="SSF52172">
    <property type="entry name" value="CheY-like"/>
    <property type="match status" value="1"/>
</dbReference>
<dbReference type="EC" id="2.7.13.3" evidence="2"/>
<dbReference type="Gene3D" id="2.60.40.10">
    <property type="entry name" value="Immunoglobulins"/>
    <property type="match status" value="1"/>
</dbReference>
<dbReference type="InterPro" id="IPR003594">
    <property type="entry name" value="HATPase_dom"/>
</dbReference>
<dbReference type="FunFam" id="3.30.565.10:FF:000037">
    <property type="entry name" value="Hybrid sensor histidine kinase/response regulator"/>
    <property type="match status" value="1"/>
</dbReference>
<dbReference type="SUPFAM" id="SSF55874">
    <property type="entry name" value="ATPase domain of HSP90 chaperone/DNA topoisomerase II/histidine kinase"/>
    <property type="match status" value="1"/>
</dbReference>
<dbReference type="SMART" id="SM00387">
    <property type="entry name" value="HATPase_c"/>
    <property type="match status" value="1"/>
</dbReference>
<feature type="domain" description="Response regulatory" evidence="16">
    <location>
        <begin position="1100"/>
        <end position="1215"/>
    </location>
</feature>
<dbReference type="Pfam" id="PF12833">
    <property type="entry name" value="HTH_18"/>
    <property type="match status" value="1"/>
</dbReference>
<keyword evidence="9" id="KW-0805">Transcription regulation</keyword>
<dbReference type="PRINTS" id="PR00344">
    <property type="entry name" value="BCTRLSENSOR"/>
</dbReference>
<protein>
    <recommendedName>
        <fullName evidence="2">histidine kinase</fullName>
        <ecNumber evidence="2">2.7.13.3</ecNumber>
    </recommendedName>
</protein>
<dbReference type="InterPro" id="IPR001789">
    <property type="entry name" value="Sig_transdc_resp-reg_receiver"/>
</dbReference>
<evidence type="ECO:0000256" key="9">
    <source>
        <dbReference type="ARBA" id="ARBA00023015"/>
    </source>
</evidence>
<dbReference type="InterPro" id="IPR013783">
    <property type="entry name" value="Ig-like_fold"/>
</dbReference>
<comment type="catalytic activity">
    <reaction evidence="1">
        <text>ATP + protein L-histidine = ADP + protein N-phospho-L-histidine.</text>
        <dbReference type="EC" id="2.7.13.3"/>
    </reaction>
</comment>
<dbReference type="GO" id="GO:0005524">
    <property type="term" value="F:ATP binding"/>
    <property type="evidence" value="ECO:0007669"/>
    <property type="project" value="UniProtKB-KW"/>
</dbReference>
<feature type="modified residue" description="4-aspartylphosphate" evidence="12">
    <location>
        <position position="1148"/>
    </location>
</feature>
<dbReference type="InterPro" id="IPR036097">
    <property type="entry name" value="HisK_dim/P_sf"/>
</dbReference>